<evidence type="ECO:0000259" key="3">
    <source>
        <dbReference type="Pfam" id="PF24883"/>
    </source>
</evidence>
<protein>
    <recommendedName>
        <fullName evidence="3">Nephrocystin 3-like N-terminal domain-containing protein</fullName>
    </recommendedName>
</protein>
<organism evidence="4 5">
    <name type="scientific">Lentithecium fluviatile CBS 122367</name>
    <dbReference type="NCBI Taxonomy" id="1168545"/>
    <lineage>
        <taxon>Eukaryota</taxon>
        <taxon>Fungi</taxon>
        <taxon>Dikarya</taxon>
        <taxon>Ascomycota</taxon>
        <taxon>Pezizomycotina</taxon>
        <taxon>Dothideomycetes</taxon>
        <taxon>Pleosporomycetidae</taxon>
        <taxon>Pleosporales</taxon>
        <taxon>Massarineae</taxon>
        <taxon>Lentitheciaceae</taxon>
        <taxon>Lentithecium</taxon>
    </lineage>
</organism>
<dbReference type="Pfam" id="PF24883">
    <property type="entry name" value="NPHP3_N"/>
    <property type="match status" value="1"/>
</dbReference>
<name>A0A6G1IVL9_9PLEO</name>
<dbReference type="Gene3D" id="1.25.40.10">
    <property type="entry name" value="Tetratricopeptide repeat domain"/>
    <property type="match status" value="1"/>
</dbReference>
<keyword evidence="5" id="KW-1185">Reference proteome</keyword>
<dbReference type="PANTHER" id="PTHR10039:SF17">
    <property type="entry name" value="FUNGAL STAND N-TERMINAL GOODBYE DOMAIN-CONTAINING PROTEIN-RELATED"/>
    <property type="match status" value="1"/>
</dbReference>
<evidence type="ECO:0000313" key="5">
    <source>
        <dbReference type="Proteomes" id="UP000799291"/>
    </source>
</evidence>
<proteinExistence type="predicted"/>
<feature type="region of interest" description="Disordered" evidence="2">
    <location>
        <begin position="225"/>
        <end position="256"/>
    </location>
</feature>
<sequence length="757" mass="85223">MSQSSTSPPGSGMTFLASYVVSLLESKIADGFGPWRGVAAGFFFFVKDDTDCRIGGFLQALRDIAWQITRFDSEYADHISTYCRSWADIETLPSARRKLFTSYFRTPSRSLYLVLGGMDEAEEDGEFGHRNFLNLISDIQGPLRVNINLLLLGSPHLTNPIRLALYGRQTKMATINIEAHKNRADLRCYVERGIGRLQLEGASADLETNIRDTLEKKAQGMIFTDHRTRHSRSSSDSPSTYSRSHPRSIEGYSSTLKGSKPKDFNMMLAWISCAAKPLTLAELDAALRRNSPTGSRVLSLETKLREKFGSLITLLRDDGLPIGMLQSRTQQPATCQDVFVGPGTAGRYEVAVALRAYATEHWFIHMEACISLPPLISPVHRGKAIERLHSFLNSTDALLEWCRDTPLSFFTQETTQSISQWPQVWSQDPGMRLDSKMETWIADCKTKPEMVFLPAAKIYALEGLHGEHWAPKPALSALAQIRALNEDDDTLDTLPDPVPLQTILTAVKWASLEEAAAWHRKLAVCLRNLRYVNEAIPHFETAVRMDPYYTKTRGGLAQLYHEKRYFSKVIELELVNASVLVKRLKCDNVEESRYSEAIALLKLMESKMDETKGRNRLTACILVATFPGEGPDEFFTIVTDAAMKEDCLSWLINTYETATSSTKKHVTVVYLKLSLVQINRNLTRYYQSAEPFIDRLMEIACLDEENRLLELERCKSLAGQDYARICVRKAAAAGLGRQKWSELFTIFEIFVGPLSSS</sequence>
<dbReference type="AlphaFoldDB" id="A0A6G1IVL9"/>
<dbReference type="Proteomes" id="UP000799291">
    <property type="component" value="Unassembled WGS sequence"/>
</dbReference>
<keyword evidence="1" id="KW-0677">Repeat</keyword>
<dbReference type="PANTHER" id="PTHR10039">
    <property type="entry name" value="AMELOGENIN"/>
    <property type="match status" value="1"/>
</dbReference>
<dbReference type="OrthoDB" id="448455at2759"/>
<dbReference type="InterPro" id="IPR011990">
    <property type="entry name" value="TPR-like_helical_dom_sf"/>
</dbReference>
<feature type="compositionally biased region" description="Low complexity" evidence="2">
    <location>
        <begin position="234"/>
        <end position="243"/>
    </location>
</feature>
<gene>
    <name evidence="4" type="ORF">K458DRAFT_456173</name>
</gene>
<feature type="domain" description="Nephrocystin 3-like N-terminal" evidence="3">
    <location>
        <begin position="8"/>
        <end position="151"/>
    </location>
</feature>
<evidence type="ECO:0000256" key="1">
    <source>
        <dbReference type="ARBA" id="ARBA00022737"/>
    </source>
</evidence>
<reference evidence="4" key="1">
    <citation type="journal article" date="2020" name="Stud. Mycol.">
        <title>101 Dothideomycetes genomes: a test case for predicting lifestyles and emergence of pathogens.</title>
        <authorList>
            <person name="Haridas S."/>
            <person name="Albert R."/>
            <person name="Binder M."/>
            <person name="Bloem J."/>
            <person name="Labutti K."/>
            <person name="Salamov A."/>
            <person name="Andreopoulos B."/>
            <person name="Baker S."/>
            <person name="Barry K."/>
            <person name="Bills G."/>
            <person name="Bluhm B."/>
            <person name="Cannon C."/>
            <person name="Castanera R."/>
            <person name="Culley D."/>
            <person name="Daum C."/>
            <person name="Ezra D."/>
            <person name="Gonzalez J."/>
            <person name="Henrissat B."/>
            <person name="Kuo A."/>
            <person name="Liang C."/>
            <person name="Lipzen A."/>
            <person name="Lutzoni F."/>
            <person name="Magnuson J."/>
            <person name="Mondo S."/>
            <person name="Nolan M."/>
            <person name="Ohm R."/>
            <person name="Pangilinan J."/>
            <person name="Park H.-J."/>
            <person name="Ramirez L."/>
            <person name="Alfaro M."/>
            <person name="Sun H."/>
            <person name="Tritt A."/>
            <person name="Yoshinaga Y."/>
            <person name="Zwiers L.-H."/>
            <person name="Turgeon B."/>
            <person name="Goodwin S."/>
            <person name="Spatafora J."/>
            <person name="Crous P."/>
            <person name="Grigoriev I."/>
        </authorList>
    </citation>
    <scope>NUCLEOTIDE SEQUENCE</scope>
    <source>
        <strain evidence="4">CBS 122367</strain>
    </source>
</reference>
<dbReference type="SUPFAM" id="SSF48452">
    <property type="entry name" value="TPR-like"/>
    <property type="match status" value="1"/>
</dbReference>
<dbReference type="EMBL" id="MU005588">
    <property type="protein sequence ID" value="KAF2682294.1"/>
    <property type="molecule type" value="Genomic_DNA"/>
</dbReference>
<accession>A0A6G1IVL9</accession>
<evidence type="ECO:0000313" key="4">
    <source>
        <dbReference type="EMBL" id="KAF2682294.1"/>
    </source>
</evidence>
<dbReference type="InterPro" id="IPR056884">
    <property type="entry name" value="NPHP3-like_N"/>
</dbReference>
<evidence type="ECO:0000256" key="2">
    <source>
        <dbReference type="SAM" id="MobiDB-lite"/>
    </source>
</evidence>